<sequence>MSELRSARLRRPLRLCLVAAVAALAAGCGGRTDLGEALGIKLSSPDAFNVYPRKPLRLPPDLNALPEPRPGAPSPLDPDPLAEARAALGGVGATPDPAAAPSTGELTLLDRAGANEAPADIRRQLEAPERNRRSPYGLSSLFGIPVPDYEIGGDSPVLDPRAEAERLLELGAPTPSAPPPAPEQPSNEWILGEIL</sequence>
<proteinExistence type="predicted"/>
<evidence type="ECO:0008006" key="5">
    <source>
        <dbReference type="Google" id="ProtNLM"/>
    </source>
</evidence>
<feature type="region of interest" description="Disordered" evidence="1">
    <location>
        <begin position="59"/>
        <end position="139"/>
    </location>
</feature>
<name>A0A1M7TJG4_9RHOB</name>
<keyword evidence="2" id="KW-0732">Signal</keyword>
<dbReference type="STRING" id="1189325.SAMN04488119_10732"/>
<evidence type="ECO:0000313" key="3">
    <source>
        <dbReference type="EMBL" id="SHN70826.1"/>
    </source>
</evidence>
<dbReference type="Proteomes" id="UP000184066">
    <property type="component" value="Unassembled WGS sequence"/>
</dbReference>
<protein>
    <recommendedName>
        <fullName evidence="5">Beta-barrel assembly machine subunit BamF</fullName>
    </recommendedName>
</protein>
<feature type="chain" id="PRO_5009929478" description="Beta-barrel assembly machine subunit BamF" evidence="2">
    <location>
        <begin position="26"/>
        <end position="195"/>
    </location>
</feature>
<dbReference type="InterPro" id="IPR021395">
    <property type="entry name" value="DUF3035"/>
</dbReference>
<accession>A0A1M7TJG4</accession>
<gene>
    <name evidence="3" type="ORF">SAMN05216200_10731</name>
</gene>
<dbReference type="RefSeq" id="WP_072747667.1">
    <property type="nucleotide sequence ID" value="NZ_FOHL01000007.1"/>
</dbReference>
<evidence type="ECO:0000256" key="1">
    <source>
        <dbReference type="SAM" id="MobiDB-lite"/>
    </source>
</evidence>
<reference evidence="3 4" key="1">
    <citation type="submission" date="2016-12" db="EMBL/GenBank/DDBJ databases">
        <authorList>
            <person name="Song W.-J."/>
            <person name="Kurnit D.M."/>
        </authorList>
    </citation>
    <scope>NUCLEOTIDE SEQUENCE [LARGE SCALE GENOMIC DNA]</scope>
    <source>
        <strain evidence="3 4">CGMCC 1.10808</strain>
    </source>
</reference>
<dbReference type="EMBL" id="FRDL01000007">
    <property type="protein sequence ID" value="SHN70826.1"/>
    <property type="molecule type" value="Genomic_DNA"/>
</dbReference>
<keyword evidence="4" id="KW-1185">Reference proteome</keyword>
<evidence type="ECO:0000256" key="2">
    <source>
        <dbReference type="SAM" id="SignalP"/>
    </source>
</evidence>
<feature type="region of interest" description="Disordered" evidence="1">
    <location>
        <begin position="171"/>
        <end position="195"/>
    </location>
</feature>
<dbReference type="PROSITE" id="PS51257">
    <property type="entry name" value="PROKAR_LIPOPROTEIN"/>
    <property type="match status" value="1"/>
</dbReference>
<feature type="signal peptide" evidence="2">
    <location>
        <begin position="1"/>
        <end position="25"/>
    </location>
</feature>
<dbReference type="AlphaFoldDB" id="A0A1M7TJG4"/>
<evidence type="ECO:0000313" key="4">
    <source>
        <dbReference type="Proteomes" id="UP000184066"/>
    </source>
</evidence>
<feature type="compositionally biased region" description="Basic and acidic residues" evidence="1">
    <location>
        <begin position="119"/>
        <end position="132"/>
    </location>
</feature>
<dbReference type="OrthoDB" id="7876689at2"/>
<dbReference type="Pfam" id="PF11233">
    <property type="entry name" value="DUF3035"/>
    <property type="match status" value="1"/>
</dbReference>
<organism evidence="3 4">
    <name type="scientific">Oceanicella actignis</name>
    <dbReference type="NCBI Taxonomy" id="1189325"/>
    <lineage>
        <taxon>Bacteria</taxon>
        <taxon>Pseudomonadati</taxon>
        <taxon>Pseudomonadota</taxon>
        <taxon>Alphaproteobacteria</taxon>
        <taxon>Rhodobacterales</taxon>
        <taxon>Paracoccaceae</taxon>
        <taxon>Oceanicella</taxon>
    </lineage>
</organism>
<feature type="compositionally biased region" description="Pro residues" evidence="1">
    <location>
        <begin position="67"/>
        <end position="78"/>
    </location>
</feature>